<comment type="caution">
    <text evidence="2">The sequence shown here is derived from an EMBL/GenBank/DDBJ whole genome shotgun (WGS) entry which is preliminary data.</text>
</comment>
<reference evidence="2" key="1">
    <citation type="submission" date="2021-10" db="EMBL/GenBank/DDBJ databases">
        <authorList>
            <person name="Criscuolo A."/>
        </authorList>
    </citation>
    <scope>NUCLEOTIDE SEQUENCE</scope>
    <source>
        <strain evidence="2">CIP111885</strain>
    </source>
</reference>
<protein>
    <recommendedName>
        <fullName evidence="1">Transcription regulator PadR N-terminal domain-containing protein</fullName>
    </recommendedName>
</protein>
<gene>
    <name evidence="2" type="ORF">NEOCIP111885_03910</name>
</gene>
<organism evidence="2 3">
    <name type="scientific">Pseudoneobacillus rhizosphaerae</name>
    <dbReference type="NCBI Taxonomy" id="2880968"/>
    <lineage>
        <taxon>Bacteria</taxon>
        <taxon>Bacillati</taxon>
        <taxon>Bacillota</taxon>
        <taxon>Bacilli</taxon>
        <taxon>Bacillales</taxon>
        <taxon>Bacillaceae</taxon>
        <taxon>Pseudoneobacillus</taxon>
    </lineage>
</organism>
<dbReference type="NCBIfam" id="NF006931">
    <property type="entry name" value="PRK09416.1"/>
    <property type="match status" value="1"/>
</dbReference>
<proteinExistence type="predicted"/>
<dbReference type="Gene3D" id="1.10.10.10">
    <property type="entry name" value="Winged helix-like DNA-binding domain superfamily/Winged helix DNA-binding domain"/>
    <property type="match status" value="1"/>
</dbReference>
<accession>A0A9C7GD46</accession>
<dbReference type="Proteomes" id="UP000789845">
    <property type="component" value="Unassembled WGS sequence"/>
</dbReference>
<evidence type="ECO:0000313" key="3">
    <source>
        <dbReference type="Proteomes" id="UP000789845"/>
    </source>
</evidence>
<dbReference type="RefSeq" id="WP_230498391.1">
    <property type="nucleotide sequence ID" value="NZ_CAKJTG010000029.1"/>
</dbReference>
<dbReference type="AlphaFoldDB" id="A0A9C7GD46"/>
<dbReference type="Pfam" id="PF03551">
    <property type="entry name" value="PadR"/>
    <property type="match status" value="1"/>
</dbReference>
<dbReference type="InterPro" id="IPR036390">
    <property type="entry name" value="WH_DNA-bd_sf"/>
</dbReference>
<dbReference type="InterPro" id="IPR036388">
    <property type="entry name" value="WH-like_DNA-bd_sf"/>
</dbReference>
<dbReference type="InterPro" id="IPR005149">
    <property type="entry name" value="Tscrpt_reg_PadR_N"/>
</dbReference>
<evidence type="ECO:0000259" key="1">
    <source>
        <dbReference type="Pfam" id="PF03551"/>
    </source>
</evidence>
<evidence type="ECO:0000313" key="2">
    <source>
        <dbReference type="EMBL" id="CAG9610164.1"/>
    </source>
</evidence>
<name>A0A9C7GD46_9BACI</name>
<dbReference type="SUPFAM" id="SSF46785">
    <property type="entry name" value="Winged helix' DNA-binding domain"/>
    <property type="match status" value="1"/>
</dbReference>
<keyword evidence="3" id="KW-1185">Reference proteome</keyword>
<sequence>MEERLKNLKKLMDQRTFKDVTFTEKHRTNIFEKMNQGNEREEDIQLAVMQLLVHAKTGYELTIHLRGRGIRKFENNEGELYTLLHSLEQSGCLRSNWDATDGKFYELNERGKKRLKKAENQQTKQQVVFRELVEGWHD</sequence>
<feature type="domain" description="Transcription regulator PadR N-terminal" evidence="1">
    <location>
        <begin position="54"/>
        <end position="117"/>
    </location>
</feature>
<dbReference type="EMBL" id="CAKJTG010000029">
    <property type="protein sequence ID" value="CAG9610164.1"/>
    <property type="molecule type" value="Genomic_DNA"/>
</dbReference>